<feature type="compositionally biased region" description="Acidic residues" evidence="1">
    <location>
        <begin position="722"/>
        <end position="738"/>
    </location>
</feature>
<evidence type="ECO:0000313" key="4">
    <source>
        <dbReference type="Proteomes" id="UP000324800"/>
    </source>
</evidence>
<accession>A0A5J4VFY5</accession>
<feature type="region of interest" description="Disordered" evidence="1">
    <location>
        <begin position="721"/>
        <end position="755"/>
    </location>
</feature>
<feature type="compositionally biased region" description="Polar residues" evidence="1">
    <location>
        <begin position="742"/>
        <end position="755"/>
    </location>
</feature>
<dbReference type="InterPro" id="IPR045455">
    <property type="entry name" value="NrS-1_pol-like_helicase"/>
</dbReference>
<evidence type="ECO:0000256" key="1">
    <source>
        <dbReference type="SAM" id="MobiDB-lite"/>
    </source>
</evidence>
<dbReference type="SUPFAM" id="SSF52540">
    <property type="entry name" value="P-loop containing nucleoside triphosphate hydrolases"/>
    <property type="match status" value="1"/>
</dbReference>
<evidence type="ECO:0000313" key="3">
    <source>
        <dbReference type="EMBL" id="KAA6381344.1"/>
    </source>
</evidence>
<comment type="caution">
    <text evidence="3">The sequence shown here is derived from an EMBL/GenBank/DDBJ whole genome shotgun (WGS) entry which is preliminary data.</text>
</comment>
<reference evidence="3 4" key="1">
    <citation type="submission" date="2019-03" db="EMBL/GenBank/DDBJ databases">
        <title>Single cell metagenomics reveals metabolic interactions within the superorganism composed of flagellate Streblomastix strix and complex community of Bacteroidetes bacteria on its surface.</title>
        <authorList>
            <person name="Treitli S.C."/>
            <person name="Kolisko M."/>
            <person name="Husnik F."/>
            <person name="Keeling P."/>
            <person name="Hampl V."/>
        </authorList>
    </citation>
    <scope>NUCLEOTIDE SEQUENCE [LARGE SCALE GENOMIC DNA]</scope>
    <source>
        <strain evidence="3">ST1C</strain>
    </source>
</reference>
<dbReference type="Gene3D" id="3.40.50.300">
    <property type="entry name" value="P-loop containing nucleotide triphosphate hydrolases"/>
    <property type="match status" value="1"/>
</dbReference>
<dbReference type="InterPro" id="IPR027417">
    <property type="entry name" value="P-loop_NTPase"/>
</dbReference>
<evidence type="ECO:0000259" key="2">
    <source>
        <dbReference type="Pfam" id="PF19263"/>
    </source>
</evidence>
<sequence length="755" mass="87897">MTGIMKSGQSKPLNKRYGVDVFACVTPYNEESKEKTLRWVVLPDSIVKDKDSDVELQYINLNKMWNINKLSSINKVYQTLKFDMNLILNTDKQATSLPANQSQQVTPSTEQLVVQESSQQITNDQEVIDEFAIKYIQRDKSYDISQSDSKIEMTQQTCVLLCNGLKGLEIHNDAQELKKEITFLVLFKSINSLIKIDGIDEEFINDVYQRIRTMNNLTDSAKQHFDSQRERYKNEMTNPYILQGIIRDYNPTYYQDVVMKQLDKTKNDDNDRTSSVSIKSQSSYRNLDKTQIRISKIDLDDPFTLVDIEMKIYNQEYECDEDIVTDMLKIMRIINQKNDIFIMKRYDSTVKRCTFDILSDDAAQKKLSKAKWDGFRKKNLKLWSLFQECAGVFRLRDIQFISDDKDVFSIFQGWKHKQLEEINMTTIQLYLDLIKEVIAANDNNIYEYILNWISFIIQHPGVKSRVAIVIRGVQGTGKNTFTDVLCDLMAGYSAKNITDIEEITGNFNSVIENKSLIVLNELKNFTEQRALNSNALKSVITDDVQRINEKFVARRDSQNVANLIFISNNYCPVKIEATDRRYLVCQTPDAHRHNFEHFDKIHQAIKQADFYDNILTFFMKRDISQVNLQVIPMTDAKKDIQKVSKSPVENFVVKYLKQLKQGMECNQAVDYKPKELTEFQFKAQLKAICDYERKNAPNSKCTKRIGYYKLKPGLVQDYESIKDEENEINDDDDEEEDYTNLKIISNDQDGDVINQ</sequence>
<name>A0A5J4VFY5_9EUKA</name>
<proteinExistence type="predicted"/>
<dbReference type="Proteomes" id="UP000324800">
    <property type="component" value="Unassembled WGS sequence"/>
</dbReference>
<dbReference type="AlphaFoldDB" id="A0A5J4VFY5"/>
<gene>
    <name evidence="3" type="ORF">EZS28_023130</name>
</gene>
<dbReference type="Pfam" id="PF19263">
    <property type="entry name" value="DUF5906"/>
    <property type="match status" value="1"/>
</dbReference>
<protein>
    <recommendedName>
        <fullName evidence="2">NrS-1 polymerase-like helicase domain-containing protein</fullName>
    </recommendedName>
</protein>
<dbReference type="EMBL" id="SNRW01007375">
    <property type="protein sequence ID" value="KAA6381344.1"/>
    <property type="molecule type" value="Genomic_DNA"/>
</dbReference>
<feature type="domain" description="NrS-1 polymerase-like helicase" evidence="2">
    <location>
        <begin position="471"/>
        <end position="581"/>
    </location>
</feature>
<organism evidence="3 4">
    <name type="scientific">Streblomastix strix</name>
    <dbReference type="NCBI Taxonomy" id="222440"/>
    <lineage>
        <taxon>Eukaryota</taxon>
        <taxon>Metamonada</taxon>
        <taxon>Preaxostyla</taxon>
        <taxon>Oxymonadida</taxon>
        <taxon>Streblomastigidae</taxon>
        <taxon>Streblomastix</taxon>
    </lineage>
</organism>